<name>A0A835H2B2_9MAGN</name>
<protein>
    <recommendedName>
        <fullName evidence="4">F-box associated domain-containing protein</fullName>
    </recommendedName>
</protein>
<proteinExistence type="predicted"/>
<feature type="region of interest" description="Disordered" evidence="1">
    <location>
        <begin position="477"/>
        <end position="496"/>
    </location>
</feature>
<keyword evidence="3" id="KW-1185">Reference proteome</keyword>
<dbReference type="InterPro" id="IPR050796">
    <property type="entry name" value="SCF_F-box_component"/>
</dbReference>
<dbReference type="Proteomes" id="UP000631114">
    <property type="component" value="Unassembled WGS sequence"/>
</dbReference>
<evidence type="ECO:0000313" key="2">
    <source>
        <dbReference type="EMBL" id="KAF9589423.1"/>
    </source>
</evidence>
<sequence length="614" mass="69355">MLSEDQKFYSLDYKSSKAVEVDTAILMIRGGIEIWGSCDGLLCLTYDKRVQCKVVCLWNPTNGQHMELPLRHYSPSSSWCCAHNTAFGIGFYPDPSVNNYFVVRIESHRGNCRVPSSYADIFSLANKTWRFAVIAFHIGGKKFQEVPLPFLIRDTRYSTDITELGGELCLVHNYETSVAVWLMKAYGVKESWANVLNIRVPSGELYTRNLILFARVDKKSFEFKKVGANDREATFWITKRSRNRVFKSSISEAGGLWFGKLLCQWSVNPISHGDSRWYNDSYFMLKATRKKNIWGDYIQLMVSPKRRVSNHKVLIFSAGEDSQGWAECGLSLLDFFFPGVKFGGRVQDIEKFSRSHNPNLAINNPLEFPNLLEDVVSHKVKVSIRSTGYGYQCQLVDQCSYMSCVFRRRGLGRELLSNLDKIFKLTSILLSLGLQSSLNNVKLSHIPRLIILEEKGYNFPIRIEVVERDNSGWNSATSQCDSACPDTGGSPDHVSPASVAQMADNVTSPSSTSQPLGFDNRQEMTTLQVQNSNLPRTDWRTYMSQEAQQSDGQNDNNISVENPAVFLYNSFQVLEPIEECTEAGMSSSPIPGSSNPAPHLHTENERYTEPNSPR</sequence>
<evidence type="ECO:0000313" key="3">
    <source>
        <dbReference type="Proteomes" id="UP000631114"/>
    </source>
</evidence>
<dbReference type="OrthoDB" id="591557at2759"/>
<dbReference type="PANTHER" id="PTHR31672:SF13">
    <property type="entry name" value="F-BOX PROTEIN CPR30-LIKE"/>
    <property type="match status" value="1"/>
</dbReference>
<comment type="caution">
    <text evidence="2">The sequence shown here is derived from an EMBL/GenBank/DDBJ whole genome shotgun (WGS) entry which is preliminary data.</text>
</comment>
<feature type="region of interest" description="Disordered" evidence="1">
    <location>
        <begin position="579"/>
        <end position="614"/>
    </location>
</feature>
<feature type="compositionally biased region" description="Polar residues" evidence="1">
    <location>
        <begin position="584"/>
        <end position="596"/>
    </location>
</feature>
<dbReference type="AlphaFoldDB" id="A0A835H2B2"/>
<dbReference type="PANTHER" id="PTHR31672">
    <property type="entry name" value="BNACNNG10540D PROTEIN"/>
    <property type="match status" value="1"/>
</dbReference>
<organism evidence="2 3">
    <name type="scientific">Coptis chinensis</name>
    <dbReference type="NCBI Taxonomy" id="261450"/>
    <lineage>
        <taxon>Eukaryota</taxon>
        <taxon>Viridiplantae</taxon>
        <taxon>Streptophyta</taxon>
        <taxon>Embryophyta</taxon>
        <taxon>Tracheophyta</taxon>
        <taxon>Spermatophyta</taxon>
        <taxon>Magnoliopsida</taxon>
        <taxon>Ranunculales</taxon>
        <taxon>Ranunculaceae</taxon>
        <taxon>Coptidoideae</taxon>
        <taxon>Coptis</taxon>
    </lineage>
</organism>
<accession>A0A835H2B2</accession>
<evidence type="ECO:0008006" key="4">
    <source>
        <dbReference type="Google" id="ProtNLM"/>
    </source>
</evidence>
<reference evidence="2 3" key="1">
    <citation type="submission" date="2020-10" db="EMBL/GenBank/DDBJ databases">
        <title>The Coptis chinensis genome and diversification of protoberbering-type alkaloids.</title>
        <authorList>
            <person name="Wang B."/>
            <person name="Shu S."/>
            <person name="Song C."/>
            <person name="Liu Y."/>
        </authorList>
    </citation>
    <scope>NUCLEOTIDE SEQUENCE [LARGE SCALE GENOMIC DNA]</scope>
    <source>
        <strain evidence="2">HL-2020</strain>
        <tissue evidence="2">Leaf</tissue>
    </source>
</reference>
<evidence type="ECO:0000256" key="1">
    <source>
        <dbReference type="SAM" id="MobiDB-lite"/>
    </source>
</evidence>
<gene>
    <name evidence="2" type="ORF">IFM89_023741</name>
</gene>
<dbReference type="EMBL" id="JADFTS010000009">
    <property type="protein sequence ID" value="KAF9589423.1"/>
    <property type="molecule type" value="Genomic_DNA"/>
</dbReference>